<evidence type="ECO:0000256" key="1">
    <source>
        <dbReference type="SAM" id="MobiDB-lite"/>
    </source>
</evidence>
<organism evidence="3 4">
    <name type="scientific">Arachis hypogaea</name>
    <name type="common">Peanut</name>
    <dbReference type="NCBI Taxonomy" id="3818"/>
    <lineage>
        <taxon>Eukaryota</taxon>
        <taxon>Viridiplantae</taxon>
        <taxon>Streptophyta</taxon>
        <taxon>Embryophyta</taxon>
        <taxon>Tracheophyta</taxon>
        <taxon>Spermatophyta</taxon>
        <taxon>Magnoliopsida</taxon>
        <taxon>eudicotyledons</taxon>
        <taxon>Gunneridae</taxon>
        <taxon>Pentapetalae</taxon>
        <taxon>rosids</taxon>
        <taxon>fabids</taxon>
        <taxon>Fabales</taxon>
        <taxon>Fabaceae</taxon>
        <taxon>Papilionoideae</taxon>
        <taxon>50 kb inversion clade</taxon>
        <taxon>dalbergioids sensu lato</taxon>
        <taxon>Dalbergieae</taxon>
        <taxon>Pterocarpus clade</taxon>
        <taxon>Arachis</taxon>
    </lineage>
</organism>
<protein>
    <recommendedName>
        <fullName evidence="2">PB1-like domain-containing protein</fullName>
    </recommendedName>
</protein>
<dbReference type="Pfam" id="PF26130">
    <property type="entry name" value="PB1-like"/>
    <property type="match status" value="1"/>
</dbReference>
<sequence>MSGTIFKMSSTLIIFVYHHMGKLKRDKNERLHYVGGQVTEIERVCVDTYNSFLVEGLFMNLGYTSYPECFWLVSGKELSDRLRILRRDVDVAKMCEATEKNENRIELFFEHPVMDNPPIEDDVEVEDDFEVLKEKLRVKLSPKLMDKEANQNQPNVHPNSHELQPRQPPVTSNRKVRKRHLRPPPITETHPSNEKTAINEAAATHDDAGNKAGIEEDTIANVNFDDDLDVPPPSQPKVEVLSARETSGRRKNYPRPSPTGETFVRSARNEAPAIRTCPWKVYCSRKKFSQAFQIKKLVDEHIYARKNKSRVAKKSNNATILSNLVETFKVAVKDQEKHVQVLANESRIEGNLLGFRRGNDGIRTRYNGELLAIIGVQSKSMISQEPTTNTSTSSSQLVDLLFVFAKLVLYVFLEPFSSEMAEL</sequence>
<reference evidence="3 4" key="1">
    <citation type="submission" date="2019-01" db="EMBL/GenBank/DDBJ databases">
        <title>Sequencing of cultivated peanut Arachis hypogaea provides insights into genome evolution and oil improvement.</title>
        <authorList>
            <person name="Chen X."/>
        </authorList>
    </citation>
    <scope>NUCLEOTIDE SEQUENCE [LARGE SCALE GENOMIC DNA]</scope>
    <source>
        <strain evidence="4">cv. Fuhuasheng</strain>
        <tissue evidence="3">Leaves</tissue>
    </source>
</reference>
<gene>
    <name evidence="3" type="ORF">Ahy_B10g102888</name>
</gene>
<feature type="region of interest" description="Disordered" evidence="1">
    <location>
        <begin position="223"/>
        <end position="262"/>
    </location>
</feature>
<keyword evidence="4" id="KW-1185">Reference proteome</keyword>
<proteinExistence type="predicted"/>
<dbReference type="Proteomes" id="UP000289738">
    <property type="component" value="Chromosome B10"/>
</dbReference>
<name>A0A444X2W6_ARAHY</name>
<feature type="region of interest" description="Disordered" evidence="1">
    <location>
        <begin position="142"/>
        <end position="195"/>
    </location>
</feature>
<evidence type="ECO:0000313" key="3">
    <source>
        <dbReference type="EMBL" id="RYQ83995.1"/>
    </source>
</evidence>
<comment type="caution">
    <text evidence="3">The sequence shown here is derived from an EMBL/GenBank/DDBJ whole genome shotgun (WGS) entry which is preliminary data.</text>
</comment>
<evidence type="ECO:0000259" key="2">
    <source>
        <dbReference type="Pfam" id="PF26130"/>
    </source>
</evidence>
<accession>A0A444X2W6</accession>
<evidence type="ECO:0000313" key="4">
    <source>
        <dbReference type="Proteomes" id="UP000289738"/>
    </source>
</evidence>
<feature type="domain" description="PB1-like" evidence="2">
    <location>
        <begin position="11"/>
        <end position="111"/>
    </location>
</feature>
<dbReference type="EMBL" id="SDMP01000020">
    <property type="protein sequence ID" value="RYQ83995.1"/>
    <property type="molecule type" value="Genomic_DNA"/>
</dbReference>
<dbReference type="InterPro" id="IPR058594">
    <property type="entry name" value="PB1-like_dom_pln"/>
</dbReference>
<dbReference type="AlphaFoldDB" id="A0A444X2W6"/>